<reference evidence="1 2" key="1">
    <citation type="submission" date="2019-01" db="EMBL/GenBank/DDBJ databases">
        <title>Lacibacter sp. strain TTM-7.</title>
        <authorList>
            <person name="Chen W.-M."/>
        </authorList>
    </citation>
    <scope>NUCLEOTIDE SEQUENCE [LARGE SCALE GENOMIC DNA]</scope>
    <source>
        <strain evidence="1 2">TTM-7</strain>
    </source>
</reference>
<gene>
    <name evidence="1" type="ORF">ESA94_16975</name>
</gene>
<name>A0A4Q1CER3_9BACT</name>
<evidence type="ECO:0000313" key="1">
    <source>
        <dbReference type="EMBL" id="RXK58335.1"/>
    </source>
</evidence>
<organism evidence="1 2">
    <name type="scientific">Lacibacter luteus</name>
    <dbReference type="NCBI Taxonomy" id="2508719"/>
    <lineage>
        <taxon>Bacteria</taxon>
        <taxon>Pseudomonadati</taxon>
        <taxon>Bacteroidota</taxon>
        <taxon>Chitinophagia</taxon>
        <taxon>Chitinophagales</taxon>
        <taxon>Chitinophagaceae</taxon>
        <taxon>Lacibacter</taxon>
    </lineage>
</organism>
<dbReference type="InterPro" id="IPR010667">
    <property type="entry name" value="Phage_T4_Gp19"/>
</dbReference>
<dbReference type="RefSeq" id="WP_129132135.1">
    <property type="nucleotide sequence ID" value="NZ_SDHW01000006.1"/>
</dbReference>
<dbReference type="AlphaFoldDB" id="A0A4Q1CER3"/>
<keyword evidence="2" id="KW-1185">Reference proteome</keyword>
<dbReference type="InterPro" id="IPR011747">
    <property type="entry name" value="CHP02241"/>
</dbReference>
<dbReference type="PANTHER" id="PTHR38009">
    <property type="entry name" value="CONSERVED HYPOTHETICAL PHAGE TAIL PROTEIN"/>
    <property type="match status" value="1"/>
</dbReference>
<dbReference type="EMBL" id="SDHW01000006">
    <property type="protein sequence ID" value="RXK58335.1"/>
    <property type="molecule type" value="Genomic_DNA"/>
</dbReference>
<evidence type="ECO:0000313" key="2">
    <source>
        <dbReference type="Proteomes" id="UP000290204"/>
    </source>
</evidence>
<dbReference type="OrthoDB" id="9799891at2"/>
<dbReference type="PANTHER" id="PTHR38009:SF1">
    <property type="entry name" value="CONSERVED HYPOTHETICAL PHAGE TAIL PROTEIN"/>
    <property type="match status" value="1"/>
</dbReference>
<accession>A0A4Q1CER3</accession>
<dbReference type="GO" id="GO:0005198">
    <property type="term" value="F:structural molecule activity"/>
    <property type="evidence" value="ECO:0007669"/>
    <property type="project" value="InterPro"/>
</dbReference>
<dbReference type="Proteomes" id="UP000290204">
    <property type="component" value="Unassembled WGS sequence"/>
</dbReference>
<proteinExistence type="predicted"/>
<comment type="caution">
    <text evidence="1">The sequence shown here is derived from an EMBL/GenBank/DDBJ whole genome shotgun (WGS) entry which is preliminary data.</text>
</comment>
<sequence length="150" mass="17138">MAASPGGYYPPVGFHFKVEFVGIGNDNDIRFQAVSGLTIEYDTESFKEGGENRFEHKLPVRTKYADLSLKRGMLTDSKVIEWCLKAFEAREFKPVTVNVSLLNEKHTAIKRWEVVDAWPKKWAVSDLNAQENSIVVETLDLAYKYFKVKS</sequence>
<protein>
    <submittedName>
        <fullName evidence="1">Phage tail protein</fullName>
    </submittedName>
</protein>
<dbReference type="Pfam" id="PF06841">
    <property type="entry name" value="Phage_T4_gp19"/>
    <property type="match status" value="1"/>
</dbReference>
<dbReference type="NCBIfam" id="TIGR02241">
    <property type="entry name" value="conserved hypothetical phage tail region protein"/>
    <property type="match status" value="1"/>
</dbReference>